<keyword evidence="1" id="KW-0472">Membrane</keyword>
<gene>
    <name evidence="2" type="ORF">MIND_00969800</name>
</gene>
<dbReference type="GeneID" id="59348826"/>
<dbReference type="RefSeq" id="XP_037217722.1">
    <property type="nucleotide sequence ID" value="XM_037366310.1"/>
</dbReference>
<accession>A0A8H6W0R9</accession>
<evidence type="ECO:0000313" key="2">
    <source>
        <dbReference type="EMBL" id="KAF7297363.1"/>
    </source>
</evidence>
<proteinExistence type="predicted"/>
<name>A0A8H6W0R9_9AGAR</name>
<comment type="caution">
    <text evidence="2">The sequence shown here is derived from an EMBL/GenBank/DDBJ whole genome shotgun (WGS) entry which is preliminary data.</text>
</comment>
<keyword evidence="1" id="KW-1133">Transmembrane helix</keyword>
<protein>
    <submittedName>
        <fullName evidence="2">Uncharacterized protein</fullName>
    </submittedName>
</protein>
<dbReference type="AlphaFoldDB" id="A0A8H6W0R9"/>
<keyword evidence="3" id="KW-1185">Reference proteome</keyword>
<reference evidence="2" key="1">
    <citation type="submission" date="2020-05" db="EMBL/GenBank/DDBJ databases">
        <title>Mycena genomes resolve the evolution of fungal bioluminescence.</title>
        <authorList>
            <person name="Tsai I.J."/>
        </authorList>
    </citation>
    <scope>NUCLEOTIDE SEQUENCE</scope>
    <source>
        <strain evidence="2">171206Taipei</strain>
    </source>
</reference>
<dbReference type="OrthoDB" id="3066212at2759"/>
<evidence type="ECO:0000313" key="3">
    <source>
        <dbReference type="Proteomes" id="UP000636479"/>
    </source>
</evidence>
<evidence type="ECO:0000256" key="1">
    <source>
        <dbReference type="SAM" id="Phobius"/>
    </source>
</evidence>
<feature type="transmembrane region" description="Helical" evidence="1">
    <location>
        <begin position="6"/>
        <end position="23"/>
    </location>
</feature>
<dbReference type="EMBL" id="JACAZF010000008">
    <property type="protein sequence ID" value="KAF7297363.1"/>
    <property type="molecule type" value="Genomic_DNA"/>
</dbReference>
<keyword evidence="1" id="KW-0812">Transmembrane</keyword>
<sequence>MLPFLFRFATVITATIFYLYMKLRSILTCSRRKTRKIAAPTDVEGRMIVSRQDSDEEKYEIPTFHEPLEAKSAACNPNSISRQASSIHVHPFEHIIHPQTHQSLSSISNTHGQGIDQARLFSPHRHQSLKRIQPSTNLRFESCFSSPDGGRRETAPASASWYADKENKLVEVRRWSKGVQSKRMSLPIQQTTQQTSARPISAPASLDTHLVPVAPTFDQAPNLSFTVSNFVDVYTSMDRVARNESVEEYDMTMIALSDDRELSMQSDRTFAVDTPSEMMNHVGKSTSSLSQESECDSELAYLQLSASNSSLVLSDSSCDTLPFSLSLSLKLNRQSDGSLGEVLDAWEEMLQSPKWLSLVDLEGAAARREEEQRSLTFGHATNKL</sequence>
<dbReference type="Proteomes" id="UP000636479">
    <property type="component" value="Unassembled WGS sequence"/>
</dbReference>
<organism evidence="2 3">
    <name type="scientific">Mycena indigotica</name>
    <dbReference type="NCBI Taxonomy" id="2126181"/>
    <lineage>
        <taxon>Eukaryota</taxon>
        <taxon>Fungi</taxon>
        <taxon>Dikarya</taxon>
        <taxon>Basidiomycota</taxon>
        <taxon>Agaricomycotina</taxon>
        <taxon>Agaricomycetes</taxon>
        <taxon>Agaricomycetidae</taxon>
        <taxon>Agaricales</taxon>
        <taxon>Marasmiineae</taxon>
        <taxon>Mycenaceae</taxon>
        <taxon>Mycena</taxon>
    </lineage>
</organism>